<dbReference type="AlphaFoldDB" id="A0AA36E1Q3"/>
<dbReference type="PANTHER" id="PTHR48102">
    <property type="entry name" value="ATP-DEPENDENT CLP PROTEASE ATP-BINDING SUBUNIT CLPX-LIKE, MITOCHONDRIAL-RELATED"/>
    <property type="match status" value="1"/>
</dbReference>
<proteinExistence type="predicted"/>
<dbReference type="PANTHER" id="PTHR48102:SF7">
    <property type="entry name" value="ATP-DEPENDENT CLP PROTEASE ATP-BINDING SUBUNIT CLPX-LIKE, MITOCHONDRIAL"/>
    <property type="match status" value="1"/>
</dbReference>
<dbReference type="InterPro" id="IPR050052">
    <property type="entry name" value="ATP-dep_Clp_protease_ClpX"/>
</dbReference>
<sequence length="267" mass="29876">MMIQTLRDRSSFHHWLHHCYSTPTESLSLVEPPPEVEIGCRKSATTLLHIFLLSSNNPNTLFYTDTISFAPKATKDEEQTKKGSSETPTATSTPSLPFVEQAPPTPPGTVCHYSLSSSPLFVSDNEDSTPPPSCHSEQPKHHLRITAPSAISVRDFCRIRKTAKGQSSFPHHHRQLMSPPPLFLRESLPEMDVHPSRFHEPLRSHRCCRFVSSSPDQMKMHPLLIVRVCIVNVPDNRAGKQPQGDGIQVDTKDILFICGGAFVDLHF</sequence>
<dbReference type="Proteomes" id="UP001177003">
    <property type="component" value="Chromosome 4"/>
</dbReference>
<dbReference type="GO" id="GO:0051603">
    <property type="term" value="P:proteolysis involved in protein catabolic process"/>
    <property type="evidence" value="ECO:0007669"/>
    <property type="project" value="TreeGrafter"/>
</dbReference>
<dbReference type="GO" id="GO:0005759">
    <property type="term" value="C:mitochondrial matrix"/>
    <property type="evidence" value="ECO:0007669"/>
    <property type="project" value="TreeGrafter"/>
</dbReference>
<protein>
    <submittedName>
        <fullName evidence="2">Uncharacterized protein</fullName>
    </submittedName>
</protein>
<name>A0AA36E1Q3_LACSI</name>
<dbReference type="GO" id="GO:0016887">
    <property type="term" value="F:ATP hydrolysis activity"/>
    <property type="evidence" value="ECO:0007669"/>
    <property type="project" value="TreeGrafter"/>
</dbReference>
<dbReference type="InterPro" id="IPR027417">
    <property type="entry name" value="P-loop_NTPase"/>
</dbReference>
<evidence type="ECO:0000313" key="2">
    <source>
        <dbReference type="EMBL" id="CAI9280074.1"/>
    </source>
</evidence>
<organism evidence="2 3">
    <name type="scientific">Lactuca saligna</name>
    <name type="common">Willowleaf lettuce</name>
    <dbReference type="NCBI Taxonomy" id="75948"/>
    <lineage>
        <taxon>Eukaryota</taxon>
        <taxon>Viridiplantae</taxon>
        <taxon>Streptophyta</taxon>
        <taxon>Embryophyta</taxon>
        <taxon>Tracheophyta</taxon>
        <taxon>Spermatophyta</taxon>
        <taxon>Magnoliopsida</taxon>
        <taxon>eudicotyledons</taxon>
        <taxon>Gunneridae</taxon>
        <taxon>Pentapetalae</taxon>
        <taxon>asterids</taxon>
        <taxon>campanulids</taxon>
        <taxon>Asterales</taxon>
        <taxon>Asteraceae</taxon>
        <taxon>Cichorioideae</taxon>
        <taxon>Cichorieae</taxon>
        <taxon>Lactucinae</taxon>
        <taxon>Lactuca</taxon>
    </lineage>
</organism>
<evidence type="ECO:0000256" key="1">
    <source>
        <dbReference type="SAM" id="MobiDB-lite"/>
    </source>
</evidence>
<accession>A0AA36E1Q3</accession>
<gene>
    <name evidence="2" type="ORF">LSALG_LOCUS19837</name>
</gene>
<feature type="compositionally biased region" description="Low complexity" evidence="1">
    <location>
        <begin position="85"/>
        <end position="97"/>
    </location>
</feature>
<feature type="region of interest" description="Disordered" evidence="1">
    <location>
        <begin position="74"/>
        <end position="106"/>
    </location>
</feature>
<dbReference type="Gene3D" id="3.40.50.300">
    <property type="entry name" value="P-loop containing nucleotide triphosphate hydrolases"/>
    <property type="match status" value="1"/>
</dbReference>
<dbReference type="EMBL" id="OX465080">
    <property type="protein sequence ID" value="CAI9280074.1"/>
    <property type="molecule type" value="Genomic_DNA"/>
</dbReference>
<reference evidence="2" key="1">
    <citation type="submission" date="2023-04" db="EMBL/GenBank/DDBJ databases">
        <authorList>
            <person name="Vijverberg K."/>
            <person name="Xiong W."/>
            <person name="Schranz E."/>
        </authorList>
    </citation>
    <scope>NUCLEOTIDE SEQUENCE</scope>
</reference>
<keyword evidence="3" id="KW-1185">Reference proteome</keyword>
<feature type="compositionally biased region" description="Basic and acidic residues" evidence="1">
    <location>
        <begin position="74"/>
        <end position="84"/>
    </location>
</feature>
<evidence type="ECO:0000313" key="3">
    <source>
        <dbReference type="Proteomes" id="UP001177003"/>
    </source>
</evidence>
<dbReference type="GO" id="GO:0005524">
    <property type="term" value="F:ATP binding"/>
    <property type="evidence" value="ECO:0007669"/>
    <property type="project" value="TreeGrafter"/>
</dbReference>